<keyword evidence="6" id="KW-0061">Asparagine biosynthesis</keyword>
<dbReference type="AlphaFoldDB" id="A0A0T6LKA4"/>
<dbReference type="InterPro" id="IPR001962">
    <property type="entry name" value="Asn_synthase"/>
</dbReference>
<dbReference type="InterPro" id="IPR051786">
    <property type="entry name" value="ASN_synthetase/amidase"/>
</dbReference>
<dbReference type="Pfam" id="PF13537">
    <property type="entry name" value="GATase_7"/>
    <property type="match status" value="1"/>
</dbReference>
<dbReference type="OrthoDB" id="9763290at2"/>
<evidence type="ECO:0000256" key="8">
    <source>
        <dbReference type="PIRSR" id="PIRSR001589-2"/>
    </source>
</evidence>
<dbReference type="GO" id="GO:0005524">
    <property type="term" value="F:ATP binding"/>
    <property type="evidence" value="ECO:0007669"/>
    <property type="project" value="UniProtKB-KW"/>
</dbReference>
<proteinExistence type="inferred from homology"/>
<evidence type="ECO:0000259" key="11">
    <source>
        <dbReference type="Pfam" id="PF13537"/>
    </source>
</evidence>
<feature type="domain" description="Glutamine amidotransferase type-2" evidence="11">
    <location>
        <begin position="52"/>
        <end position="145"/>
    </location>
</feature>
<dbReference type="GO" id="GO:0006529">
    <property type="term" value="P:asparagine biosynthetic process"/>
    <property type="evidence" value="ECO:0007669"/>
    <property type="project" value="UniProtKB-KW"/>
</dbReference>
<evidence type="ECO:0000256" key="1">
    <source>
        <dbReference type="ARBA" id="ARBA00005187"/>
    </source>
</evidence>
<dbReference type="InterPro" id="IPR029055">
    <property type="entry name" value="Ntn_hydrolases_N"/>
</dbReference>
<sequence length="575" mass="61481">MARWCACLAADDPAGQVEAMGGRAVRVAGRRALGLLEGPGAATGPFEAAGRWAVGEVTLFNAAELRARLGAAGADGGDCPDGELLLRCYAAFGTAGLAAADGMFALAIADGEDLVLVRDHVGARTVFHARAGSRWAAATSLRALRRWPALHTGLHLPAVRSFLTFAYLPGTETLLRGVHEVLPGRCLRLRADGTTVEETFWEPAEAVDESPAAEHAGRLRALLEQATARRLPDAGPVGVLLSGGVDSSLVTALAARLHPGPVRTYSISFGDDAPNELAYSGLVAAHCGTEHRVLTVAGETVAARLPETVALLDCPVGDPLTVPNLLLAEAVAADGMRVALNGEGGDPVFGGPKNLPMLVHELHRDDPSPESRARAYVDSYRKCHADLPTLLTRDALAALAPAPPPQDLVAPYLRPGRMNGLLNQLLHANLRTKGAHHILSKVERITAATGLEGRAPLFDREVIDQAFRVPSRFKLSGTVEKWILKEAVRDLLPATVVDRPKSGMRVPVQRWLHGPLRELGHDLLLGRSARDRGLFREDTVRSWLRGTGTLLPRQGGKLWLVLTLELWLRSFDVTD</sequence>
<dbReference type="SUPFAM" id="SSF52402">
    <property type="entry name" value="Adenine nucleotide alpha hydrolases-like"/>
    <property type="match status" value="1"/>
</dbReference>
<evidence type="ECO:0000313" key="12">
    <source>
        <dbReference type="EMBL" id="KRV46469.1"/>
    </source>
</evidence>
<feature type="binding site" evidence="8">
    <location>
        <position position="240"/>
    </location>
    <ligand>
        <name>ATP</name>
        <dbReference type="ChEBI" id="CHEBI:30616"/>
    </ligand>
</feature>
<evidence type="ECO:0000256" key="3">
    <source>
        <dbReference type="ARBA" id="ARBA00012737"/>
    </source>
</evidence>
<dbReference type="PANTHER" id="PTHR43284">
    <property type="entry name" value="ASPARAGINE SYNTHETASE (GLUTAMINE-HYDROLYZING)"/>
    <property type="match status" value="1"/>
</dbReference>
<dbReference type="Pfam" id="PF00733">
    <property type="entry name" value="Asn_synthase"/>
    <property type="match status" value="1"/>
</dbReference>
<feature type="binding site" evidence="8">
    <location>
        <position position="81"/>
    </location>
    <ligand>
        <name>L-glutamine</name>
        <dbReference type="ChEBI" id="CHEBI:58359"/>
    </ligand>
</feature>
<evidence type="ECO:0000256" key="4">
    <source>
        <dbReference type="ARBA" id="ARBA00022741"/>
    </source>
</evidence>
<evidence type="ECO:0000256" key="5">
    <source>
        <dbReference type="ARBA" id="ARBA00022840"/>
    </source>
</evidence>
<dbReference type="Gene3D" id="3.40.50.620">
    <property type="entry name" value="HUPs"/>
    <property type="match status" value="1"/>
</dbReference>
<evidence type="ECO:0000313" key="13">
    <source>
        <dbReference type="Proteomes" id="UP000050867"/>
    </source>
</evidence>
<dbReference type="PANTHER" id="PTHR43284:SF1">
    <property type="entry name" value="ASPARAGINE SYNTHETASE"/>
    <property type="match status" value="1"/>
</dbReference>
<keyword evidence="4 8" id="KW-0547">Nucleotide-binding</keyword>
<dbReference type="STRING" id="76728.AQ490_11260"/>
<keyword evidence="6" id="KW-0028">Amino-acid biosynthesis</keyword>
<dbReference type="PIRSF" id="PIRSF001589">
    <property type="entry name" value="Asn_synthetase_glu-h"/>
    <property type="match status" value="1"/>
</dbReference>
<dbReference type="InterPro" id="IPR014729">
    <property type="entry name" value="Rossmann-like_a/b/a_fold"/>
</dbReference>
<gene>
    <name evidence="12" type="ORF">AQ490_11260</name>
</gene>
<comment type="caution">
    <text evidence="12">The sequence shown here is derived from an EMBL/GenBank/DDBJ whole genome shotgun (WGS) entry which is preliminary data.</text>
</comment>
<accession>A0A0T6LKA4</accession>
<dbReference type="CDD" id="cd01991">
    <property type="entry name" value="Asn_synthase_B_C"/>
    <property type="match status" value="1"/>
</dbReference>
<dbReference type="RefSeq" id="WP_018386554.1">
    <property type="nucleotide sequence ID" value="NZ_LLZU01000039.1"/>
</dbReference>
<reference evidence="12 13" key="1">
    <citation type="submission" date="2015-10" db="EMBL/GenBank/DDBJ databases">
        <title>Draft genome sequence of pyrrolomycin-producing Streptomyces vitaminophilus.</title>
        <authorList>
            <person name="Graham D.E."/>
            <person name="Mahan K.M."/>
            <person name="Klingeman D.M."/>
            <person name="Hettich R.L."/>
            <person name="Parry R.J."/>
        </authorList>
    </citation>
    <scope>NUCLEOTIDE SEQUENCE [LARGE SCALE GENOMIC DNA]</scope>
    <source>
        <strain evidence="12 13">ATCC 31673</strain>
    </source>
</reference>
<dbReference type="Proteomes" id="UP000050867">
    <property type="component" value="Unassembled WGS sequence"/>
</dbReference>
<evidence type="ECO:0000256" key="6">
    <source>
        <dbReference type="ARBA" id="ARBA00022888"/>
    </source>
</evidence>
<comment type="similarity">
    <text evidence="2">Belongs to the asparagine synthetase family.</text>
</comment>
<dbReference type="eggNOG" id="COG0367">
    <property type="taxonomic scope" value="Bacteria"/>
</dbReference>
<comment type="catalytic activity">
    <reaction evidence="7">
        <text>L-aspartate + L-glutamine + ATP + H2O = L-asparagine + L-glutamate + AMP + diphosphate + H(+)</text>
        <dbReference type="Rhea" id="RHEA:12228"/>
        <dbReference type="ChEBI" id="CHEBI:15377"/>
        <dbReference type="ChEBI" id="CHEBI:15378"/>
        <dbReference type="ChEBI" id="CHEBI:29985"/>
        <dbReference type="ChEBI" id="CHEBI:29991"/>
        <dbReference type="ChEBI" id="CHEBI:30616"/>
        <dbReference type="ChEBI" id="CHEBI:33019"/>
        <dbReference type="ChEBI" id="CHEBI:58048"/>
        <dbReference type="ChEBI" id="CHEBI:58359"/>
        <dbReference type="ChEBI" id="CHEBI:456215"/>
        <dbReference type="EC" id="6.3.5.4"/>
    </reaction>
</comment>
<evidence type="ECO:0000256" key="7">
    <source>
        <dbReference type="ARBA" id="ARBA00048741"/>
    </source>
</evidence>
<feature type="binding site" evidence="8">
    <location>
        <position position="267"/>
    </location>
    <ligand>
        <name>ATP</name>
        <dbReference type="ChEBI" id="CHEBI:30616"/>
    </ligand>
</feature>
<feature type="domain" description="Asparagine synthetase" evidence="10">
    <location>
        <begin position="219"/>
        <end position="569"/>
    </location>
</feature>
<name>A0A0T6LKA4_WENVI</name>
<dbReference type="Gene3D" id="3.60.20.10">
    <property type="entry name" value="Glutamine Phosphoribosylpyrophosphate, subunit 1, domain 1"/>
    <property type="match status" value="1"/>
</dbReference>
<dbReference type="SUPFAM" id="SSF56235">
    <property type="entry name" value="N-terminal nucleophile aminohydrolases (Ntn hydrolases)"/>
    <property type="match status" value="1"/>
</dbReference>
<dbReference type="InterPro" id="IPR006426">
    <property type="entry name" value="Asn_synth_AEB"/>
</dbReference>
<evidence type="ECO:0000256" key="9">
    <source>
        <dbReference type="PIRSR" id="PIRSR001589-3"/>
    </source>
</evidence>
<dbReference type="GO" id="GO:0004066">
    <property type="term" value="F:asparagine synthase (glutamine-hydrolyzing) activity"/>
    <property type="evidence" value="ECO:0007669"/>
    <property type="project" value="UniProtKB-EC"/>
</dbReference>
<dbReference type="InterPro" id="IPR017932">
    <property type="entry name" value="GATase_2_dom"/>
</dbReference>
<keyword evidence="13" id="KW-1185">Reference proteome</keyword>
<keyword evidence="5 8" id="KW-0067">ATP-binding</keyword>
<comment type="pathway">
    <text evidence="1">Amino-acid biosynthesis; L-asparagine biosynthesis; L-asparagine from L-aspartate (L-Gln route): step 1/1.</text>
</comment>
<dbReference type="GO" id="GO:0005829">
    <property type="term" value="C:cytosol"/>
    <property type="evidence" value="ECO:0007669"/>
    <property type="project" value="TreeGrafter"/>
</dbReference>
<evidence type="ECO:0000256" key="2">
    <source>
        <dbReference type="ARBA" id="ARBA00005752"/>
    </source>
</evidence>
<evidence type="ECO:0000259" key="10">
    <source>
        <dbReference type="Pfam" id="PF00733"/>
    </source>
</evidence>
<dbReference type="EMBL" id="LLZU01000039">
    <property type="protein sequence ID" value="KRV46469.1"/>
    <property type="molecule type" value="Genomic_DNA"/>
</dbReference>
<protein>
    <recommendedName>
        <fullName evidence="3">asparagine synthase (glutamine-hydrolyzing)</fullName>
        <ecNumber evidence="3">6.3.5.4</ecNumber>
    </recommendedName>
</protein>
<dbReference type="EC" id="6.3.5.4" evidence="3"/>
<organism evidence="12 13">
    <name type="scientific">Wenjunlia vitaminophila</name>
    <name type="common">Streptomyces vitaminophilus</name>
    <dbReference type="NCBI Taxonomy" id="76728"/>
    <lineage>
        <taxon>Bacteria</taxon>
        <taxon>Bacillati</taxon>
        <taxon>Actinomycetota</taxon>
        <taxon>Actinomycetes</taxon>
        <taxon>Kitasatosporales</taxon>
        <taxon>Streptomycetaceae</taxon>
        <taxon>Wenjunlia</taxon>
    </lineage>
</organism>
<feature type="site" description="Important for beta-aspartyl-AMP intermediate formation" evidence="9">
    <location>
        <position position="343"/>
    </location>
</feature>